<organism evidence="3 4">
    <name type="scientific">Geodermatophilus sabuli</name>
    <dbReference type="NCBI Taxonomy" id="1564158"/>
    <lineage>
        <taxon>Bacteria</taxon>
        <taxon>Bacillati</taxon>
        <taxon>Actinomycetota</taxon>
        <taxon>Actinomycetes</taxon>
        <taxon>Geodermatophilales</taxon>
        <taxon>Geodermatophilaceae</taxon>
        <taxon>Geodermatophilus</taxon>
    </lineage>
</organism>
<proteinExistence type="predicted"/>
<reference evidence="3 4" key="1">
    <citation type="submission" date="2020-02" db="EMBL/GenBank/DDBJ databases">
        <title>Geodermatophilus sabuli CPCC 205279 I12A-02694.</title>
        <authorList>
            <person name="Jiang Z."/>
        </authorList>
    </citation>
    <scope>NUCLEOTIDE SEQUENCE [LARGE SCALE GENOMIC DNA]</scope>
    <source>
        <strain evidence="3 4">I12A-02694</strain>
    </source>
</reference>
<dbReference type="GO" id="GO:0006631">
    <property type="term" value="P:fatty acid metabolic process"/>
    <property type="evidence" value="ECO:0007669"/>
    <property type="project" value="TreeGrafter"/>
</dbReference>
<dbReference type="PANTHER" id="PTHR43201:SF32">
    <property type="entry name" value="2-SUCCINYLBENZOATE--COA LIGASE, CHLOROPLASTIC_PEROXISOMAL"/>
    <property type="match status" value="1"/>
</dbReference>
<feature type="domain" description="AMP-binding enzyme C-terminal" evidence="2">
    <location>
        <begin position="436"/>
        <end position="511"/>
    </location>
</feature>
<evidence type="ECO:0000259" key="2">
    <source>
        <dbReference type="Pfam" id="PF13193"/>
    </source>
</evidence>
<dbReference type="Pfam" id="PF13193">
    <property type="entry name" value="AMP-binding_C"/>
    <property type="match status" value="1"/>
</dbReference>
<evidence type="ECO:0000313" key="3">
    <source>
        <dbReference type="EMBL" id="NEK56832.1"/>
    </source>
</evidence>
<gene>
    <name evidence="3" type="ORF">GCU56_02965</name>
</gene>
<dbReference type="InterPro" id="IPR000873">
    <property type="entry name" value="AMP-dep_synth/lig_dom"/>
</dbReference>
<comment type="caution">
    <text evidence="3">The sequence shown here is derived from an EMBL/GenBank/DDBJ whole genome shotgun (WGS) entry which is preliminary data.</text>
</comment>
<dbReference type="Pfam" id="PF00501">
    <property type="entry name" value="AMP-binding"/>
    <property type="match status" value="1"/>
</dbReference>
<dbReference type="AlphaFoldDB" id="A0A7K3VW55"/>
<evidence type="ECO:0000313" key="4">
    <source>
        <dbReference type="Proteomes" id="UP000470246"/>
    </source>
</evidence>
<dbReference type="GO" id="GO:0031956">
    <property type="term" value="F:medium-chain fatty acid-CoA ligase activity"/>
    <property type="evidence" value="ECO:0007669"/>
    <property type="project" value="TreeGrafter"/>
</dbReference>
<dbReference type="InterPro" id="IPR045851">
    <property type="entry name" value="AMP-bd_C_sf"/>
</dbReference>
<dbReference type="SUPFAM" id="SSF56801">
    <property type="entry name" value="Acetyl-CoA synthetase-like"/>
    <property type="match status" value="1"/>
</dbReference>
<feature type="domain" description="AMP-dependent synthetase/ligase" evidence="1">
    <location>
        <begin position="41"/>
        <end position="387"/>
    </location>
</feature>
<dbReference type="EMBL" id="JAAGWF010000004">
    <property type="protein sequence ID" value="NEK56832.1"/>
    <property type="molecule type" value="Genomic_DNA"/>
</dbReference>
<dbReference type="PROSITE" id="PS00455">
    <property type="entry name" value="AMP_BINDING"/>
    <property type="match status" value="1"/>
</dbReference>
<dbReference type="InterPro" id="IPR042099">
    <property type="entry name" value="ANL_N_sf"/>
</dbReference>
<dbReference type="InterPro" id="IPR020845">
    <property type="entry name" value="AMP-binding_CS"/>
</dbReference>
<dbReference type="Proteomes" id="UP000470246">
    <property type="component" value="Unassembled WGS sequence"/>
</dbReference>
<evidence type="ECO:0000259" key="1">
    <source>
        <dbReference type="Pfam" id="PF00501"/>
    </source>
</evidence>
<dbReference type="PANTHER" id="PTHR43201">
    <property type="entry name" value="ACYL-COA SYNTHETASE"/>
    <property type="match status" value="1"/>
</dbReference>
<accession>A0A7K3VW55</accession>
<protein>
    <submittedName>
        <fullName evidence="3">Acyl--CoA ligase</fullName>
    </submittedName>
</protein>
<dbReference type="InterPro" id="IPR025110">
    <property type="entry name" value="AMP-bd_C"/>
</dbReference>
<keyword evidence="3" id="KW-0436">Ligase</keyword>
<keyword evidence="4" id="KW-1185">Reference proteome</keyword>
<dbReference type="Gene3D" id="3.30.300.30">
    <property type="match status" value="1"/>
</dbReference>
<sequence length="538" mass="57511">MHDTRPPTAPSWGREVTMGVVDGHPCRLYADRPHSVAEFLHTARRWADRELLVQGTRRLTSAEHEQAVARVAAVLRDHGVGPGDRVALIGFNSIEWIVSFWAVQAVGGTAVLGNAWWSDDEVTAALDQADPVLVITDRDQRRPALSMASLRSVVDRVEDHLPLVLAPPDEDALSIIMFSSGTTGAPKGVLISHRAVVANIHNLLVLTGRLPDELPDTHPGTVSLLSVPLFHLAGIQVSCNTLLSGGRLVFLEGRFDPAEVLRLIEIERVRVWGSIPTMVSRVLDHPDFAVRDVSSVSSVPMGGSAVSPELRERVATAFAGVKSRVGSLYGLTEAGGVLAAGSGKDVAARPGCVGRALPVVELRIANPDHEGIGEIQARTPTSTGGYLGEDGAIADTDGWISSGDLGRIDADGWLYVTGRSKDVIIRGGENVGAVHVEDRLLTHPDVLEAAVVALPHPDLGEEVAAAVVLRPNAAVQIADLEAHARQGLARYEVPTAWWVRATSLPLNATGKVLRREVRRTWLENGGTTQDERAGRSTA</sequence>
<name>A0A7K3VW55_9ACTN</name>
<dbReference type="Gene3D" id="3.40.50.12780">
    <property type="entry name" value="N-terminal domain of ligase-like"/>
    <property type="match status" value="1"/>
</dbReference>